<reference evidence="2 3" key="1">
    <citation type="submission" date="2015-03" db="EMBL/GenBank/DDBJ databases">
        <authorList>
            <consortium name="Pathogen Informatics"/>
        </authorList>
    </citation>
    <scope>NUCLEOTIDE SEQUENCE [LARGE SCALE GENOMIC DNA]</scope>
    <source>
        <strain evidence="2 3">D00501624</strain>
    </source>
</reference>
<dbReference type="AlphaFoldDB" id="A0A0T9XBQ5"/>
<gene>
    <name evidence="1" type="ORF">CAB90_02158</name>
    <name evidence="2" type="ORF">ERS007661_00601</name>
</gene>
<dbReference type="Proteomes" id="UP000039217">
    <property type="component" value="Unassembled WGS sequence"/>
</dbReference>
<evidence type="ECO:0000313" key="1">
    <source>
        <dbReference type="EMBL" id="AUS51042.1"/>
    </source>
</evidence>
<name>A0A0T9XBQ5_MYCTX</name>
<evidence type="ECO:0000313" key="4">
    <source>
        <dbReference type="Proteomes" id="UP000236349"/>
    </source>
</evidence>
<evidence type="ECO:0000313" key="3">
    <source>
        <dbReference type="Proteomes" id="UP000039217"/>
    </source>
</evidence>
<reference evidence="1 4" key="2">
    <citation type="submission" date="2017-10" db="EMBL/GenBank/DDBJ databases">
        <title>Clinical isolate obtained from a human patient with meningeal tuberculosis in michoacan, Mexico.</title>
        <authorList>
            <person name="Guillen-Nepita A.L."/>
            <person name="Negrete-Paz A.M."/>
            <person name="Vazquez-Marrufo G."/>
            <person name="Cruz-Hernandez A."/>
            <person name="Fresia P."/>
            <person name="Naya H."/>
            <person name="Vazquez-Garciduenas M.S."/>
        </authorList>
    </citation>
    <scope>NUCLEOTIDE SEQUENCE [LARGE SCALE GENOMIC DNA]</scope>
    <source>
        <strain evidence="4">Beijing/MYC004</strain>
        <strain evidence="1">MYC004</strain>
    </source>
</reference>
<protein>
    <submittedName>
        <fullName evidence="1">Uncharacterized protein</fullName>
    </submittedName>
</protein>
<sequence length="134" mass="14150">MASTVWFTDSLISSAAIVGTFAIRRANSIVLVASSSAGNTLLTIPSAWASSAPMQSPVSSSSLVLRGPNSHGCPKYSTPHMPSRVPTTSANTVSSLATIRSQHQASINPADSTAPCTWAMVILRRLRHRLVFSK</sequence>
<evidence type="ECO:0000313" key="2">
    <source>
        <dbReference type="EMBL" id="CNU39758.1"/>
    </source>
</evidence>
<dbReference type="Proteomes" id="UP000236349">
    <property type="component" value="Chromosome"/>
</dbReference>
<organism evidence="1 4">
    <name type="scientific">Mycobacterium tuberculosis</name>
    <dbReference type="NCBI Taxonomy" id="1773"/>
    <lineage>
        <taxon>Bacteria</taxon>
        <taxon>Bacillati</taxon>
        <taxon>Actinomycetota</taxon>
        <taxon>Actinomycetes</taxon>
        <taxon>Mycobacteriales</taxon>
        <taxon>Mycobacteriaceae</taxon>
        <taxon>Mycobacterium</taxon>
        <taxon>Mycobacterium tuberculosis complex</taxon>
    </lineage>
</organism>
<accession>A0A0T9XBQ5</accession>
<proteinExistence type="predicted"/>
<dbReference type="EMBL" id="CP024614">
    <property type="protein sequence ID" value="AUS51042.1"/>
    <property type="molecule type" value="Genomic_DNA"/>
</dbReference>
<dbReference type="EMBL" id="CQQC01000127">
    <property type="protein sequence ID" value="CNU39758.1"/>
    <property type="molecule type" value="Genomic_DNA"/>
</dbReference>